<dbReference type="AlphaFoldDB" id="A0A922SBL3"/>
<accession>A0A922SBL3</accession>
<dbReference type="Proteomes" id="UP000814243">
    <property type="component" value="Unassembled WGS sequence"/>
</dbReference>
<protein>
    <recommendedName>
        <fullName evidence="4">DDE-1 domain-containing protein</fullName>
    </recommendedName>
</protein>
<comment type="caution">
    <text evidence="2">The sequence shown here is derived from an EMBL/GenBank/DDBJ whole genome shotgun (WGS) entry which is preliminary data.</text>
</comment>
<evidence type="ECO:0000256" key="1">
    <source>
        <dbReference type="SAM" id="MobiDB-lite"/>
    </source>
</evidence>
<name>A0A922SBL3_SPOEX</name>
<feature type="region of interest" description="Disordered" evidence="1">
    <location>
        <begin position="197"/>
        <end position="254"/>
    </location>
</feature>
<evidence type="ECO:0000313" key="3">
    <source>
        <dbReference type="Proteomes" id="UP000814243"/>
    </source>
</evidence>
<evidence type="ECO:0008006" key="4">
    <source>
        <dbReference type="Google" id="ProtNLM"/>
    </source>
</evidence>
<organism evidence="2 3">
    <name type="scientific">Spodoptera exigua</name>
    <name type="common">Beet armyworm</name>
    <name type="synonym">Noctua fulgens</name>
    <dbReference type="NCBI Taxonomy" id="7107"/>
    <lineage>
        <taxon>Eukaryota</taxon>
        <taxon>Metazoa</taxon>
        <taxon>Ecdysozoa</taxon>
        <taxon>Arthropoda</taxon>
        <taxon>Hexapoda</taxon>
        <taxon>Insecta</taxon>
        <taxon>Pterygota</taxon>
        <taxon>Neoptera</taxon>
        <taxon>Endopterygota</taxon>
        <taxon>Lepidoptera</taxon>
        <taxon>Glossata</taxon>
        <taxon>Ditrysia</taxon>
        <taxon>Noctuoidea</taxon>
        <taxon>Noctuidae</taxon>
        <taxon>Amphipyrinae</taxon>
        <taxon>Spodoptera</taxon>
    </lineage>
</organism>
<sequence>MFVCLPSKTTHLLQPLDVALYAPLKKYWRDVLTHWKRTEGLKHKTLVKSSFPMLLYRLQNKLREKGSESSNLIAGFNKCGLYPVNSERPKCRLPHTNSISEDLIEDTASSADIEILTNLRNPTPALEQPKRKRKCNVPPGKRITADYLLRLEKPIIKSRQSKIKTVNKCSEKKKQFQTKQIKVLLIITLENHTSERTTLHKQNRGNESDSTYISSEDEYPTKNKNKSQTPMSSFKGKGKKVKLRLLPLQNPEGK</sequence>
<reference evidence="2" key="1">
    <citation type="journal article" date="2021" name="G3 (Bethesda)">
        <title>Genome and transcriptome analysis of the beet armyworm Spodoptera exigua reveals targets for pest control. .</title>
        <authorList>
            <person name="Simon S."/>
            <person name="Breeschoten T."/>
            <person name="Jansen H.J."/>
            <person name="Dirks R.P."/>
            <person name="Schranz M.E."/>
            <person name="Ros V.I.D."/>
        </authorList>
    </citation>
    <scope>NUCLEOTIDE SEQUENCE</scope>
    <source>
        <strain evidence="2">TB_SE_WUR_2020</strain>
    </source>
</reference>
<evidence type="ECO:0000313" key="2">
    <source>
        <dbReference type="EMBL" id="KAH9631742.1"/>
    </source>
</evidence>
<gene>
    <name evidence="2" type="ORF">HF086_014743</name>
</gene>
<proteinExistence type="predicted"/>
<dbReference type="EMBL" id="JACEFF010000750">
    <property type="protein sequence ID" value="KAH9631742.1"/>
    <property type="molecule type" value="Genomic_DNA"/>
</dbReference>